<dbReference type="SUPFAM" id="SSF48403">
    <property type="entry name" value="Ankyrin repeat"/>
    <property type="match status" value="1"/>
</dbReference>
<comment type="pathway">
    <text evidence="1">Protein modification; protein ubiquitination.</text>
</comment>
<dbReference type="PANTHER" id="PTHR24136:SF17">
    <property type="entry name" value="ANKYRIN REPEAT AND SOCS BOX PROTEIN 9"/>
    <property type="match status" value="1"/>
</dbReference>
<dbReference type="SMART" id="SM00248">
    <property type="entry name" value="ANK"/>
    <property type="match status" value="6"/>
</dbReference>
<evidence type="ECO:0000256" key="4">
    <source>
        <dbReference type="ARBA" id="ARBA00022786"/>
    </source>
</evidence>
<dbReference type="Pfam" id="PF12796">
    <property type="entry name" value="Ank_2"/>
    <property type="match status" value="2"/>
</dbReference>
<evidence type="ECO:0000256" key="2">
    <source>
        <dbReference type="ARBA" id="ARBA00005949"/>
    </source>
</evidence>
<dbReference type="GO" id="GO:0035556">
    <property type="term" value="P:intracellular signal transduction"/>
    <property type="evidence" value="ECO:0007669"/>
    <property type="project" value="InterPro"/>
</dbReference>
<dbReference type="InterPro" id="IPR002110">
    <property type="entry name" value="Ankyrin_rpt"/>
</dbReference>
<dbReference type="Gene3D" id="1.10.750.20">
    <property type="entry name" value="SOCS box"/>
    <property type="match status" value="1"/>
</dbReference>
<evidence type="ECO:0000256" key="1">
    <source>
        <dbReference type="ARBA" id="ARBA00004906"/>
    </source>
</evidence>
<reference evidence="8" key="2">
    <citation type="submission" date="2017-11" db="EMBL/GenBank/DDBJ databases">
        <title>Coralsnake Venomics: Analyses of Venom Gland Transcriptomes and Proteomes of Six Brazilian Taxa.</title>
        <authorList>
            <person name="Aird S.D."/>
            <person name="Jorge da Silva N."/>
            <person name="Qiu L."/>
            <person name="Villar-Briones A."/>
            <person name="Aparecida-Saddi V."/>
            <person name="Campos-Telles M.P."/>
            <person name="Grau M."/>
            <person name="Mikheyev A.S."/>
        </authorList>
    </citation>
    <scope>NUCLEOTIDE SEQUENCE</scope>
    <source>
        <tissue evidence="8">Venom_gland</tissue>
    </source>
</reference>
<evidence type="ECO:0000256" key="6">
    <source>
        <dbReference type="PROSITE-ProRule" id="PRU00023"/>
    </source>
</evidence>
<feature type="domain" description="SOCS box" evidence="7">
    <location>
        <begin position="245"/>
        <end position="294"/>
    </location>
</feature>
<sequence length="294" mass="32244">MDVEEEITDLCLFRNSGRITHPRYLLNPLMGDFVSDWSPLHEASIHGRLLALKKLINQGASVNFRTTDCVSPLHEACLGGHAACVSVLLKHGANVNATTIDWNTPLFNACVSGSVDCLNLLLQHRASPHPVCDLASPIHEAAKRGHTKCVETLLSNGVSIDHNIKHLGTPLYVACENQQLKCAKKLLESGASANSGKDLDSPLHIAAQTSNVEMVHLLIDFGANTKAVNAEGKKPIELVPANSSLMQIFLQREGPFSLMQLCRLCIRSYLGVKKKKRISELMLPDELKKFLLYL</sequence>
<feature type="repeat" description="ANK" evidence="6">
    <location>
        <begin position="198"/>
        <end position="230"/>
    </location>
</feature>
<dbReference type="PROSITE" id="PS50088">
    <property type="entry name" value="ANK_REPEAT"/>
    <property type="match status" value="5"/>
</dbReference>
<evidence type="ECO:0000256" key="3">
    <source>
        <dbReference type="ARBA" id="ARBA00022737"/>
    </source>
</evidence>
<comment type="similarity">
    <text evidence="2">Belongs to the ankyrin SOCS box (ASB) family.</text>
</comment>
<dbReference type="FunFam" id="1.25.40.20:FF:000016">
    <property type="entry name" value="Ankyrin repeat and SOCS box containing 5"/>
    <property type="match status" value="1"/>
</dbReference>
<dbReference type="SUPFAM" id="SSF158235">
    <property type="entry name" value="SOCS box-like"/>
    <property type="match status" value="1"/>
</dbReference>
<dbReference type="EMBL" id="IACJ01019135">
    <property type="protein sequence ID" value="LAA37966.1"/>
    <property type="molecule type" value="Transcribed_RNA"/>
</dbReference>
<dbReference type="GO" id="GO:0045732">
    <property type="term" value="P:positive regulation of protein catabolic process"/>
    <property type="evidence" value="ECO:0007669"/>
    <property type="project" value="TreeGrafter"/>
</dbReference>
<dbReference type="AlphaFoldDB" id="A0A2D4ESN9"/>
<dbReference type="PROSITE" id="PS50225">
    <property type="entry name" value="SOCS"/>
    <property type="match status" value="1"/>
</dbReference>
<dbReference type="Gene3D" id="1.25.40.20">
    <property type="entry name" value="Ankyrin repeat-containing domain"/>
    <property type="match status" value="1"/>
</dbReference>
<dbReference type="FunFam" id="1.10.750.20:FF:000001">
    <property type="entry name" value="Ankyrin repeat and SOCS box containing 1"/>
    <property type="match status" value="1"/>
</dbReference>
<keyword evidence="4" id="KW-0833">Ubl conjugation pathway</keyword>
<dbReference type="CDD" id="cd03716">
    <property type="entry name" value="SOCS_ASB_like"/>
    <property type="match status" value="1"/>
</dbReference>
<feature type="repeat" description="ANK" evidence="6">
    <location>
        <begin position="68"/>
        <end position="100"/>
    </location>
</feature>
<keyword evidence="5 6" id="KW-0040">ANK repeat</keyword>
<dbReference type="PROSITE" id="PS50297">
    <property type="entry name" value="ANK_REP_REGION"/>
    <property type="match status" value="4"/>
</dbReference>
<dbReference type="Pfam" id="PF07525">
    <property type="entry name" value="SOCS_box"/>
    <property type="match status" value="1"/>
</dbReference>
<reference evidence="8" key="1">
    <citation type="submission" date="2017-07" db="EMBL/GenBank/DDBJ databases">
        <authorList>
            <person name="Mikheyev A."/>
            <person name="Grau M."/>
        </authorList>
    </citation>
    <scope>NUCLEOTIDE SEQUENCE</scope>
    <source>
        <tissue evidence="8">Venom_gland</tissue>
    </source>
</reference>
<name>A0A2D4ESN9_MICCO</name>
<feature type="repeat" description="ANK" evidence="6">
    <location>
        <begin position="133"/>
        <end position="165"/>
    </location>
</feature>
<dbReference type="InterPro" id="IPR051573">
    <property type="entry name" value="Ankyrin-SOCS_box_domain"/>
</dbReference>
<dbReference type="PANTHER" id="PTHR24136">
    <property type="entry name" value="SOWAH (DROSOPHILA) HOMOLOG"/>
    <property type="match status" value="1"/>
</dbReference>
<protein>
    <recommendedName>
        <fullName evidence="7">SOCS box domain-containing protein</fullName>
    </recommendedName>
</protein>
<dbReference type="GO" id="GO:0016567">
    <property type="term" value="P:protein ubiquitination"/>
    <property type="evidence" value="ECO:0007669"/>
    <property type="project" value="UniProtKB-UniPathway"/>
</dbReference>
<dbReference type="InterPro" id="IPR001496">
    <property type="entry name" value="SOCS_box"/>
</dbReference>
<dbReference type="Pfam" id="PF00023">
    <property type="entry name" value="Ank"/>
    <property type="match status" value="1"/>
</dbReference>
<evidence type="ECO:0000313" key="8">
    <source>
        <dbReference type="EMBL" id="LAA37966.1"/>
    </source>
</evidence>
<feature type="repeat" description="ANK" evidence="6">
    <location>
        <begin position="166"/>
        <end position="198"/>
    </location>
</feature>
<proteinExistence type="inferred from homology"/>
<organism evidence="8">
    <name type="scientific">Micrurus corallinus</name>
    <name type="common">Brazilian coral snake</name>
    <dbReference type="NCBI Taxonomy" id="54390"/>
    <lineage>
        <taxon>Eukaryota</taxon>
        <taxon>Metazoa</taxon>
        <taxon>Chordata</taxon>
        <taxon>Craniata</taxon>
        <taxon>Vertebrata</taxon>
        <taxon>Euteleostomi</taxon>
        <taxon>Lepidosauria</taxon>
        <taxon>Squamata</taxon>
        <taxon>Bifurcata</taxon>
        <taxon>Unidentata</taxon>
        <taxon>Episquamata</taxon>
        <taxon>Toxicofera</taxon>
        <taxon>Serpentes</taxon>
        <taxon>Colubroidea</taxon>
        <taxon>Elapidae</taxon>
        <taxon>Elapinae</taxon>
        <taxon>Micrurus</taxon>
    </lineage>
</organism>
<dbReference type="UniPathway" id="UPA00143"/>
<feature type="repeat" description="ANK" evidence="6">
    <location>
        <begin position="35"/>
        <end position="67"/>
    </location>
</feature>
<dbReference type="InterPro" id="IPR036036">
    <property type="entry name" value="SOCS_box-like_dom_sf"/>
</dbReference>
<dbReference type="InterPro" id="IPR036770">
    <property type="entry name" value="Ankyrin_rpt-contain_sf"/>
</dbReference>
<keyword evidence="3" id="KW-0677">Repeat</keyword>
<accession>A0A2D4ESN9</accession>
<evidence type="ECO:0000256" key="5">
    <source>
        <dbReference type="ARBA" id="ARBA00023043"/>
    </source>
</evidence>
<evidence type="ECO:0000259" key="7">
    <source>
        <dbReference type="PROSITE" id="PS50225"/>
    </source>
</evidence>
<dbReference type="SMART" id="SM00969">
    <property type="entry name" value="SOCS_box"/>
    <property type="match status" value="1"/>
</dbReference>